<reference evidence="2" key="1">
    <citation type="journal article" date="2019" name="Int. J. Syst. Evol. Microbiol.">
        <title>The Global Catalogue of Microorganisms (GCM) 10K type strain sequencing project: providing services to taxonomists for standard genome sequencing and annotation.</title>
        <authorList>
            <consortium name="The Broad Institute Genomics Platform"/>
            <consortium name="The Broad Institute Genome Sequencing Center for Infectious Disease"/>
            <person name="Wu L."/>
            <person name="Ma J."/>
        </authorList>
    </citation>
    <scope>NUCLEOTIDE SEQUENCE [LARGE SCALE GENOMIC DNA]</scope>
    <source>
        <strain evidence="2">JCM 14307</strain>
    </source>
</reference>
<sequence length="916" mass="98692">MYGESRKYGSRRAVAGFCALAVGLFGALVVEPSQAQPAAAGKVSAVQDSPSEQAKVTGERVEVPDKRTETSQTFANPDGSFTLEQHSIPVRVKRGDEWRAIDTTLERGPDGLVRPRATALDMTFSGGGSSPLIAVRAQGYELRLSWPGPLPVPSLAGNSAVYANVFPDVDLKITASAESYSEVLIVKTPAAARLPEVQSLDLAVDAPGLIVSKVPGGVIEVRDDLGALIFTGPQPIMWDSRGEAEAPTDEDRTETPLEGDKVAQLPVEVSQEALTISPAAALVNDPATKYPLHIDPSLRFAQEGRAMINERYPTTSSWNWEGPEGVGYQSFEPWSRKRLIYKMKLGGTAGTQILKAVFSAYETWAASCTKKEVQVWQTTPIGTGVNWNNGTQAGVWKRKLDSVVDAVGRDECTGGGKWLEFDVRTAVAEEAAASKSFVYLGLRAASETDDMAWKRFRKDVLFVIDYNHIPELANARSTEPIASCATDYRNPSRINQEQPIPHIKVLDPDQQSAYVKFDIWKNGESAPRQTIRSVAKLATSTTDFTPDARIDKLPLNTLVGWKAQATDGVSWSAYSGMCWFIIDTSKPPPPEVVIPSGSGSVVYPVGTRLDVHIKQTSVDQNYFRYTADGDTPTSAILPIENGEASFRYTTTKSGPMVFRAWAYDRSNNQSSSPGVVWINLKTPDAEGIWRMDEGTGSALADSSVNQRAITLGGDASWLPGDRWDETQTNKDWSVRLSPSSSATSSATDVLDTSQSFSVSVRVRLANVLGRQVAMSEGRAGGSGFTLGVLSQDLSDPDSPQAVWAFTIPDANGGEAAIVKSVPEPYIAGTWVYLTGRYNAVDKSLTLTRYDDTGSKSWASEAAAATTDGPGAIRLGTGTVSGVSHAMDGQVDDARIYPGAIDDAAIHKDYYDSPSTN</sequence>
<gene>
    <name evidence="1" type="ORF">GCM10009745_20580</name>
</gene>
<protein>
    <recommendedName>
        <fullName evidence="3">LamG domain-containing protein</fullName>
    </recommendedName>
</protein>
<dbReference type="Proteomes" id="UP001500280">
    <property type="component" value="Unassembled WGS sequence"/>
</dbReference>
<dbReference type="EMBL" id="BAAANF010000006">
    <property type="protein sequence ID" value="GAA1677105.1"/>
    <property type="molecule type" value="Genomic_DNA"/>
</dbReference>
<dbReference type="Gene3D" id="2.60.120.200">
    <property type="match status" value="1"/>
</dbReference>
<comment type="caution">
    <text evidence="1">The sequence shown here is derived from an EMBL/GenBank/DDBJ whole genome shotgun (WGS) entry which is preliminary data.</text>
</comment>
<organism evidence="1 2">
    <name type="scientific">Kribbella yunnanensis</name>
    <dbReference type="NCBI Taxonomy" id="190194"/>
    <lineage>
        <taxon>Bacteria</taxon>
        <taxon>Bacillati</taxon>
        <taxon>Actinomycetota</taxon>
        <taxon>Actinomycetes</taxon>
        <taxon>Propionibacteriales</taxon>
        <taxon>Kribbellaceae</taxon>
        <taxon>Kribbella</taxon>
    </lineage>
</organism>
<evidence type="ECO:0000313" key="2">
    <source>
        <dbReference type="Proteomes" id="UP001500280"/>
    </source>
</evidence>
<name>A0ABP4SRX1_9ACTN</name>
<dbReference type="InterPro" id="IPR013320">
    <property type="entry name" value="ConA-like_dom_sf"/>
</dbReference>
<accession>A0ABP4SRX1</accession>
<keyword evidence="2" id="KW-1185">Reference proteome</keyword>
<dbReference type="Pfam" id="PF13385">
    <property type="entry name" value="Laminin_G_3"/>
    <property type="match status" value="1"/>
</dbReference>
<proteinExistence type="predicted"/>
<evidence type="ECO:0008006" key="3">
    <source>
        <dbReference type="Google" id="ProtNLM"/>
    </source>
</evidence>
<dbReference type="SUPFAM" id="SSF49899">
    <property type="entry name" value="Concanavalin A-like lectins/glucanases"/>
    <property type="match status" value="1"/>
</dbReference>
<evidence type="ECO:0000313" key="1">
    <source>
        <dbReference type="EMBL" id="GAA1677105.1"/>
    </source>
</evidence>